<dbReference type="Proteomes" id="UP001165121">
    <property type="component" value="Unassembled WGS sequence"/>
</dbReference>
<dbReference type="AlphaFoldDB" id="A0A9W6TRS0"/>
<feature type="compositionally biased region" description="Pro residues" evidence="1">
    <location>
        <begin position="64"/>
        <end position="78"/>
    </location>
</feature>
<reference evidence="2" key="1">
    <citation type="submission" date="2023-04" db="EMBL/GenBank/DDBJ databases">
        <title>Phytophthora fragariaefolia NBRC 109709.</title>
        <authorList>
            <person name="Ichikawa N."/>
            <person name="Sato H."/>
            <person name="Tonouchi N."/>
        </authorList>
    </citation>
    <scope>NUCLEOTIDE SEQUENCE</scope>
    <source>
        <strain evidence="2">NBRC 109709</strain>
    </source>
</reference>
<protein>
    <submittedName>
        <fullName evidence="2">Unnamed protein product</fullName>
    </submittedName>
</protein>
<feature type="region of interest" description="Disordered" evidence="1">
    <location>
        <begin position="138"/>
        <end position="160"/>
    </location>
</feature>
<name>A0A9W6TRS0_9STRA</name>
<proteinExistence type="predicted"/>
<evidence type="ECO:0000256" key="1">
    <source>
        <dbReference type="SAM" id="MobiDB-lite"/>
    </source>
</evidence>
<evidence type="ECO:0000313" key="3">
    <source>
        <dbReference type="Proteomes" id="UP001165121"/>
    </source>
</evidence>
<feature type="region of interest" description="Disordered" evidence="1">
    <location>
        <begin position="59"/>
        <end position="115"/>
    </location>
</feature>
<feature type="region of interest" description="Disordered" evidence="1">
    <location>
        <begin position="172"/>
        <end position="350"/>
    </location>
</feature>
<evidence type="ECO:0000313" key="2">
    <source>
        <dbReference type="EMBL" id="GMF18682.1"/>
    </source>
</evidence>
<sequence>MGTETVNADRLVQILEDVAQTVVLDVRHPGFTGLTLPDTDYWTVIFSAKTCPTVLRGYTSRTLPTPPEDSPAPTPLDPAEPKGDDSGITVVRRRRRPARKRDSPRNSYGGLHRQRALPAPLVEGASIGAVVQALSAPVEPSTARTHRPKAPTTSPESSAVQRYRATLEAYQSLAAGEDSDSDDDRDDAPGETQGTVLSHVPGPAGGTLPYDSPFGELGQAGTPRASLPQERMPSTRQMDDVSMVEEPENQPDAPTTEASAVSPGSAPAVAPSPVSSPSSIPAHKGRTGAPTYEDQDFDMCDATVDRGPHYRAGPPTGTLKEEGATPNADPGVFTNVHSPASETDPSQEPF</sequence>
<dbReference type="EMBL" id="BSXT01000139">
    <property type="protein sequence ID" value="GMF18682.1"/>
    <property type="molecule type" value="Genomic_DNA"/>
</dbReference>
<comment type="caution">
    <text evidence="2">The sequence shown here is derived from an EMBL/GenBank/DDBJ whole genome shotgun (WGS) entry which is preliminary data.</text>
</comment>
<keyword evidence="3" id="KW-1185">Reference proteome</keyword>
<feature type="compositionally biased region" description="Polar residues" evidence="1">
    <location>
        <begin position="335"/>
        <end position="350"/>
    </location>
</feature>
<feature type="compositionally biased region" description="Low complexity" evidence="1">
    <location>
        <begin position="258"/>
        <end position="282"/>
    </location>
</feature>
<gene>
    <name evidence="2" type="ORF">Pfra01_000171200</name>
</gene>
<accession>A0A9W6TRS0</accession>
<organism evidence="2 3">
    <name type="scientific">Phytophthora fragariaefolia</name>
    <dbReference type="NCBI Taxonomy" id="1490495"/>
    <lineage>
        <taxon>Eukaryota</taxon>
        <taxon>Sar</taxon>
        <taxon>Stramenopiles</taxon>
        <taxon>Oomycota</taxon>
        <taxon>Peronosporomycetes</taxon>
        <taxon>Peronosporales</taxon>
        <taxon>Peronosporaceae</taxon>
        <taxon>Phytophthora</taxon>
    </lineage>
</organism>
<feature type="compositionally biased region" description="Acidic residues" evidence="1">
    <location>
        <begin position="177"/>
        <end position="186"/>
    </location>
</feature>
<feature type="compositionally biased region" description="Polar residues" evidence="1">
    <location>
        <begin position="151"/>
        <end position="160"/>
    </location>
</feature>